<dbReference type="InterPro" id="IPR036097">
    <property type="entry name" value="HisK_dim/P_sf"/>
</dbReference>
<dbReference type="SUPFAM" id="SSF158472">
    <property type="entry name" value="HAMP domain-like"/>
    <property type="match status" value="1"/>
</dbReference>
<dbReference type="InterPro" id="IPR004358">
    <property type="entry name" value="Sig_transdc_His_kin-like_C"/>
</dbReference>
<dbReference type="FunFam" id="1.10.287.130:FF:000001">
    <property type="entry name" value="Two-component sensor histidine kinase"/>
    <property type="match status" value="1"/>
</dbReference>
<dbReference type="Pfam" id="PF00512">
    <property type="entry name" value="HisKA"/>
    <property type="match status" value="1"/>
</dbReference>
<dbReference type="SMART" id="SM00388">
    <property type="entry name" value="HisKA"/>
    <property type="match status" value="1"/>
</dbReference>
<dbReference type="AlphaFoldDB" id="A0A1D7XGN8"/>
<protein>
    <recommendedName>
        <fullName evidence="3">histidine kinase</fullName>
        <ecNumber evidence="3">2.7.13.3</ecNumber>
    </recommendedName>
</protein>
<evidence type="ECO:0000256" key="10">
    <source>
        <dbReference type="ARBA" id="ARBA00023136"/>
    </source>
</evidence>
<evidence type="ECO:0000256" key="5">
    <source>
        <dbReference type="ARBA" id="ARBA00022679"/>
    </source>
</evidence>
<dbReference type="SMART" id="SM00387">
    <property type="entry name" value="HATPase_c"/>
    <property type="match status" value="1"/>
</dbReference>
<keyword evidence="4" id="KW-0597">Phosphoprotein</keyword>
<dbReference type="CDD" id="cd00075">
    <property type="entry name" value="HATPase"/>
    <property type="match status" value="1"/>
</dbReference>
<dbReference type="InterPro" id="IPR003594">
    <property type="entry name" value="HATPase_dom"/>
</dbReference>
<dbReference type="CDD" id="cd06225">
    <property type="entry name" value="HAMP"/>
    <property type="match status" value="1"/>
</dbReference>
<dbReference type="PROSITE" id="PS50109">
    <property type="entry name" value="HIS_KIN"/>
    <property type="match status" value="1"/>
</dbReference>
<keyword evidence="6 11" id="KW-0812">Transmembrane</keyword>
<feature type="domain" description="HAMP" evidence="13">
    <location>
        <begin position="191"/>
        <end position="243"/>
    </location>
</feature>
<keyword evidence="10 11" id="KW-0472">Membrane</keyword>
<evidence type="ECO:0000256" key="3">
    <source>
        <dbReference type="ARBA" id="ARBA00012438"/>
    </source>
</evidence>
<dbReference type="KEGG" id="ctae:BGI42_01720"/>
<dbReference type="EC" id="2.7.13.3" evidence="3"/>
<dbReference type="PRINTS" id="PR00344">
    <property type="entry name" value="BCTRLSENSOR"/>
</dbReference>
<evidence type="ECO:0000256" key="4">
    <source>
        <dbReference type="ARBA" id="ARBA00022553"/>
    </source>
</evidence>
<dbReference type="Gene3D" id="3.30.565.10">
    <property type="entry name" value="Histidine kinase-like ATPase, C-terminal domain"/>
    <property type="match status" value="1"/>
</dbReference>
<keyword evidence="7 14" id="KW-0418">Kinase</keyword>
<dbReference type="GO" id="GO:0000155">
    <property type="term" value="F:phosphorelay sensor kinase activity"/>
    <property type="evidence" value="ECO:0007669"/>
    <property type="project" value="InterPro"/>
</dbReference>
<dbReference type="PANTHER" id="PTHR45528">
    <property type="entry name" value="SENSOR HISTIDINE KINASE CPXA"/>
    <property type="match status" value="1"/>
</dbReference>
<dbReference type="SUPFAM" id="SSF55874">
    <property type="entry name" value="ATPase domain of HSP90 chaperone/DNA topoisomerase II/histidine kinase"/>
    <property type="match status" value="1"/>
</dbReference>
<keyword evidence="5" id="KW-0808">Transferase</keyword>
<evidence type="ECO:0000256" key="11">
    <source>
        <dbReference type="SAM" id="Phobius"/>
    </source>
</evidence>
<keyword evidence="9" id="KW-0902">Two-component regulatory system</keyword>
<organism evidence="14 15">
    <name type="scientific">Clostridium taeniosporum</name>
    <dbReference type="NCBI Taxonomy" id="394958"/>
    <lineage>
        <taxon>Bacteria</taxon>
        <taxon>Bacillati</taxon>
        <taxon>Bacillota</taxon>
        <taxon>Clostridia</taxon>
        <taxon>Eubacteriales</taxon>
        <taxon>Clostridiaceae</taxon>
        <taxon>Clostridium</taxon>
    </lineage>
</organism>
<evidence type="ECO:0000256" key="1">
    <source>
        <dbReference type="ARBA" id="ARBA00000085"/>
    </source>
</evidence>
<dbReference type="Pfam" id="PF02518">
    <property type="entry name" value="HATPase_c"/>
    <property type="match status" value="1"/>
</dbReference>
<feature type="domain" description="Histidine kinase" evidence="12">
    <location>
        <begin position="258"/>
        <end position="469"/>
    </location>
</feature>
<dbReference type="GO" id="GO:0005886">
    <property type="term" value="C:plasma membrane"/>
    <property type="evidence" value="ECO:0007669"/>
    <property type="project" value="TreeGrafter"/>
</dbReference>
<dbReference type="CDD" id="cd00082">
    <property type="entry name" value="HisKA"/>
    <property type="match status" value="1"/>
</dbReference>
<dbReference type="Gene3D" id="6.10.340.10">
    <property type="match status" value="1"/>
</dbReference>
<accession>A0A1D7XGN8</accession>
<dbReference type="Proteomes" id="UP000094652">
    <property type="component" value="Chromosome"/>
</dbReference>
<dbReference type="EMBL" id="CP017253">
    <property type="protein sequence ID" value="AOR22525.1"/>
    <property type="molecule type" value="Genomic_DNA"/>
</dbReference>
<evidence type="ECO:0000259" key="12">
    <source>
        <dbReference type="PROSITE" id="PS50109"/>
    </source>
</evidence>
<evidence type="ECO:0000256" key="8">
    <source>
        <dbReference type="ARBA" id="ARBA00022989"/>
    </source>
</evidence>
<dbReference type="InterPro" id="IPR003660">
    <property type="entry name" value="HAMP_dom"/>
</dbReference>
<dbReference type="PANTHER" id="PTHR45528:SF10">
    <property type="entry name" value="METHYL-ACCEPTING CHEMOTAXIS PROTEIN"/>
    <property type="match status" value="1"/>
</dbReference>
<dbReference type="SUPFAM" id="SSF47384">
    <property type="entry name" value="Homodimeric domain of signal transducing histidine kinase"/>
    <property type="match status" value="1"/>
</dbReference>
<evidence type="ECO:0000313" key="15">
    <source>
        <dbReference type="Proteomes" id="UP000094652"/>
    </source>
</evidence>
<evidence type="ECO:0000256" key="6">
    <source>
        <dbReference type="ARBA" id="ARBA00022692"/>
    </source>
</evidence>
<evidence type="ECO:0000259" key="13">
    <source>
        <dbReference type="PROSITE" id="PS50885"/>
    </source>
</evidence>
<feature type="transmembrane region" description="Helical" evidence="11">
    <location>
        <begin position="163"/>
        <end position="185"/>
    </location>
</feature>
<feature type="transmembrane region" description="Helical" evidence="11">
    <location>
        <begin position="12"/>
        <end position="33"/>
    </location>
</feature>
<keyword evidence="15" id="KW-1185">Reference proteome</keyword>
<evidence type="ECO:0000313" key="14">
    <source>
        <dbReference type="EMBL" id="AOR22525.1"/>
    </source>
</evidence>
<dbReference type="PROSITE" id="PS50885">
    <property type="entry name" value="HAMP"/>
    <property type="match status" value="1"/>
</dbReference>
<dbReference type="RefSeq" id="WP_069678686.1">
    <property type="nucleotide sequence ID" value="NZ_CP017253.2"/>
</dbReference>
<dbReference type="InterPro" id="IPR050398">
    <property type="entry name" value="HssS/ArlS-like"/>
</dbReference>
<dbReference type="Pfam" id="PF00672">
    <property type="entry name" value="HAMP"/>
    <property type="match status" value="1"/>
</dbReference>
<dbReference type="OrthoDB" id="9786919at2"/>
<evidence type="ECO:0000256" key="9">
    <source>
        <dbReference type="ARBA" id="ARBA00023012"/>
    </source>
</evidence>
<dbReference type="InterPro" id="IPR005467">
    <property type="entry name" value="His_kinase_dom"/>
</dbReference>
<reference evidence="15" key="1">
    <citation type="submission" date="2016-09" db="EMBL/GenBank/DDBJ databases">
        <title>Genomics of Clostridium taeniosporum, an organism which forms endospores with ribbon-like appendages.</title>
        <authorList>
            <person name="Walker J.R."/>
        </authorList>
    </citation>
    <scope>NUCLEOTIDE SEQUENCE [LARGE SCALE GENOMIC DNA]</scope>
    <source>
        <strain evidence="15">1/k</strain>
    </source>
</reference>
<proteinExistence type="predicted"/>
<dbReference type="SMART" id="SM00304">
    <property type="entry name" value="HAMP"/>
    <property type="match status" value="1"/>
</dbReference>
<dbReference type="Gene3D" id="1.10.287.130">
    <property type="match status" value="1"/>
</dbReference>
<name>A0A1D7XGN8_9CLOT</name>
<keyword evidence="8 11" id="KW-1133">Transmembrane helix</keyword>
<dbReference type="STRING" id="394958.BGI42_01720"/>
<comment type="subcellular location">
    <subcellularLocation>
        <location evidence="2">Membrane</location>
        <topology evidence="2">Multi-pass membrane protein</topology>
    </subcellularLocation>
</comment>
<dbReference type="InterPro" id="IPR003661">
    <property type="entry name" value="HisK_dim/P_dom"/>
</dbReference>
<dbReference type="InterPro" id="IPR036890">
    <property type="entry name" value="HATPase_C_sf"/>
</dbReference>
<evidence type="ECO:0000256" key="2">
    <source>
        <dbReference type="ARBA" id="ARBA00004141"/>
    </source>
</evidence>
<evidence type="ECO:0000256" key="7">
    <source>
        <dbReference type="ARBA" id="ARBA00022777"/>
    </source>
</evidence>
<gene>
    <name evidence="14" type="ORF">BGI42_01720</name>
</gene>
<comment type="catalytic activity">
    <reaction evidence="1">
        <text>ATP + protein L-histidine = ADP + protein N-phospho-L-histidine.</text>
        <dbReference type="EC" id="2.7.13.3"/>
    </reaction>
</comment>
<sequence>MKLGIKGKIVIMNIFILIIAILSIYVVTIYTLYSRVINNSIDMLKKESYTSQAFIMNYLDKEDDFHAENVLNEMSPFIATYLSNGCKFRVQIYNSSSLIGDSDSYPNINKDDDVVTALKGNKSYIIRKMEDSSYILFSSPIYYSDGTIGCVRYVYDLDNESTIITNTILSMVLFAIVAIIFSSIMSNSFSNRIVRPIVSLKNIARKVSFGDFSKKISINSGDEIEELSNSFNIMSNNIEIMIDNLKEEKETQKRFLDNVTHEFKTPLSAILGYSDLLLRVREKKDVEKCVKYIVKSSNRLLKLVEQLLDLSRLNKNEIDIKNEIVDIKSIIESAAMMLNPRIHKFGINLNMDLVSKNIYADKEKTEQVVLNVLDNAIKYSECTEINIYMKYNECYVIIFISDNGQGIPKEDLKNVFENFYTAHKVLQKKYGGSGLGLSICKEFMEKQSGKIEISSLNGTTVKLSFKHAIKKEIK</sequence>